<dbReference type="PANTHER" id="PTHR48081:SF8">
    <property type="entry name" value="ALPHA_BETA HYDROLASE FOLD-3 DOMAIN-CONTAINING PROTEIN-RELATED"/>
    <property type="match status" value="1"/>
</dbReference>
<evidence type="ECO:0000313" key="3">
    <source>
        <dbReference type="EMBL" id="USW49743.1"/>
    </source>
</evidence>
<accession>A0A9Q9EHX5</accession>
<dbReference type="InterPro" id="IPR029058">
    <property type="entry name" value="AB_hydrolase_fold"/>
</dbReference>
<dbReference type="InterPro" id="IPR013094">
    <property type="entry name" value="AB_hydrolase_3"/>
</dbReference>
<feature type="domain" description="Alpha/beta hydrolase fold-3" evidence="2">
    <location>
        <begin position="134"/>
        <end position="351"/>
    </location>
</feature>
<dbReference type="PANTHER" id="PTHR48081">
    <property type="entry name" value="AB HYDROLASE SUPERFAMILY PROTEIN C4A8.06C"/>
    <property type="match status" value="1"/>
</dbReference>
<dbReference type="GO" id="GO:0016787">
    <property type="term" value="F:hydrolase activity"/>
    <property type="evidence" value="ECO:0007669"/>
    <property type="project" value="UniProtKB-KW"/>
</dbReference>
<dbReference type="EMBL" id="CP099419">
    <property type="protein sequence ID" value="USW49743.1"/>
    <property type="molecule type" value="Genomic_DNA"/>
</dbReference>
<keyword evidence="1 3" id="KW-0378">Hydrolase</keyword>
<dbReference type="OrthoDB" id="433474at2759"/>
<evidence type="ECO:0000259" key="2">
    <source>
        <dbReference type="Pfam" id="PF07859"/>
    </source>
</evidence>
<gene>
    <name evidence="3" type="ORF">Slin15195_G030620</name>
</gene>
<dbReference type="AlphaFoldDB" id="A0A9Q9EHX5"/>
<dbReference type="Pfam" id="PF07859">
    <property type="entry name" value="Abhydrolase_3"/>
    <property type="match status" value="1"/>
</dbReference>
<keyword evidence="4" id="KW-1185">Reference proteome</keyword>
<evidence type="ECO:0000256" key="1">
    <source>
        <dbReference type="ARBA" id="ARBA00022801"/>
    </source>
</evidence>
<proteinExistence type="predicted"/>
<evidence type="ECO:0000313" key="4">
    <source>
        <dbReference type="Proteomes" id="UP001056384"/>
    </source>
</evidence>
<dbReference type="InterPro" id="IPR050300">
    <property type="entry name" value="GDXG_lipolytic_enzyme"/>
</dbReference>
<reference evidence="3" key="1">
    <citation type="submission" date="2022-06" db="EMBL/GenBank/DDBJ databases">
        <title>Complete genome sequences of two strains of the flax pathogen Septoria linicola.</title>
        <authorList>
            <person name="Lapalu N."/>
            <person name="Simon A."/>
            <person name="Demenou B."/>
            <person name="Paumier D."/>
            <person name="Guillot M.-P."/>
            <person name="Gout L."/>
            <person name="Valade R."/>
        </authorList>
    </citation>
    <scope>NUCLEOTIDE SEQUENCE</scope>
    <source>
        <strain evidence="3">SE15195</strain>
    </source>
</reference>
<dbReference type="Proteomes" id="UP001056384">
    <property type="component" value="Chromosome 2"/>
</dbReference>
<name>A0A9Q9EHX5_9PEZI</name>
<sequence length="377" mass="41506">MVSASSPSDGQLNMEDIAAQYTRPGRLGDPNMKFFQEPRAHPKLVEVFSAFGMDGSQGSPFDSVSREELSSTSQMAKSQAQTEKLYEILPNDLPADDSEPQIRQETIPFTSFDGAERNMYVFRPTDQAGPLPAVLYLHGGGMVLLNTRNKVHDRWSKSLAVQGLVAISVDFRNAYDNGKQNLFPTGLNDCAAAVQYVHKHRADLNISKIIIQGESGGANLSLATALKAKREGWVDQIAGVYGVVPYISNGYGWSDSRKLKELPSLYECEGYWLYTAMMAGMGQYYSGGATEDPLAWPYYASIEDCKGLPPHILTMDELDPLRDEGMAYYRKLLAAGVEAHAQVNLGVVHATALVFRKLLPEIHNKAVRDIVSFAKSL</sequence>
<dbReference type="Gene3D" id="3.40.50.1820">
    <property type="entry name" value="alpha/beta hydrolase"/>
    <property type="match status" value="1"/>
</dbReference>
<dbReference type="SUPFAM" id="SSF53474">
    <property type="entry name" value="alpha/beta-Hydrolases"/>
    <property type="match status" value="1"/>
</dbReference>
<protein>
    <submittedName>
        <fullName evidence="3">Alpha/beta hydrolase-3</fullName>
    </submittedName>
</protein>
<organism evidence="3 4">
    <name type="scientific">Septoria linicola</name>
    <dbReference type="NCBI Taxonomy" id="215465"/>
    <lineage>
        <taxon>Eukaryota</taxon>
        <taxon>Fungi</taxon>
        <taxon>Dikarya</taxon>
        <taxon>Ascomycota</taxon>
        <taxon>Pezizomycotina</taxon>
        <taxon>Dothideomycetes</taxon>
        <taxon>Dothideomycetidae</taxon>
        <taxon>Mycosphaerellales</taxon>
        <taxon>Mycosphaerellaceae</taxon>
        <taxon>Septoria</taxon>
    </lineage>
</organism>